<organism evidence="1 2">
    <name type="scientific">Trifolium medium</name>
    <dbReference type="NCBI Taxonomy" id="97028"/>
    <lineage>
        <taxon>Eukaryota</taxon>
        <taxon>Viridiplantae</taxon>
        <taxon>Streptophyta</taxon>
        <taxon>Embryophyta</taxon>
        <taxon>Tracheophyta</taxon>
        <taxon>Spermatophyta</taxon>
        <taxon>Magnoliopsida</taxon>
        <taxon>eudicotyledons</taxon>
        <taxon>Gunneridae</taxon>
        <taxon>Pentapetalae</taxon>
        <taxon>rosids</taxon>
        <taxon>fabids</taxon>
        <taxon>Fabales</taxon>
        <taxon>Fabaceae</taxon>
        <taxon>Papilionoideae</taxon>
        <taxon>50 kb inversion clade</taxon>
        <taxon>NPAAA clade</taxon>
        <taxon>Hologalegina</taxon>
        <taxon>IRL clade</taxon>
        <taxon>Trifolieae</taxon>
        <taxon>Trifolium</taxon>
    </lineage>
</organism>
<keyword evidence="2" id="KW-1185">Reference proteome</keyword>
<protein>
    <submittedName>
        <fullName evidence="1">Uncharacterized protein</fullName>
    </submittedName>
</protein>
<name>A0A392R0B1_9FABA</name>
<evidence type="ECO:0000313" key="2">
    <source>
        <dbReference type="Proteomes" id="UP000265520"/>
    </source>
</evidence>
<proteinExistence type="predicted"/>
<feature type="non-terminal residue" evidence="1">
    <location>
        <position position="39"/>
    </location>
</feature>
<dbReference type="EMBL" id="LXQA010176512">
    <property type="protein sequence ID" value="MCI30033.1"/>
    <property type="molecule type" value="Genomic_DNA"/>
</dbReference>
<evidence type="ECO:0000313" key="1">
    <source>
        <dbReference type="EMBL" id="MCI30033.1"/>
    </source>
</evidence>
<comment type="caution">
    <text evidence="1">The sequence shown here is derived from an EMBL/GenBank/DDBJ whole genome shotgun (WGS) entry which is preliminary data.</text>
</comment>
<dbReference type="AlphaFoldDB" id="A0A392R0B1"/>
<sequence>MMEEIDGVQIQSQIQIQIRNRKLKKVMGRGLGNPEFGRE</sequence>
<accession>A0A392R0B1</accession>
<dbReference type="Proteomes" id="UP000265520">
    <property type="component" value="Unassembled WGS sequence"/>
</dbReference>
<reference evidence="1 2" key="1">
    <citation type="journal article" date="2018" name="Front. Plant Sci.">
        <title>Red Clover (Trifolium pratense) and Zigzag Clover (T. medium) - A Picture of Genomic Similarities and Differences.</title>
        <authorList>
            <person name="Dluhosova J."/>
            <person name="Istvanek J."/>
            <person name="Nedelnik J."/>
            <person name="Repkova J."/>
        </authorList>
    </citation>
    <scope>NUCLEOTIDE SEQUENCE [LARGE SCALE GENOMIC DNA]</scope>
    <source>
        <strain evidence="2">cv. 10/8</strain>
        <tissue evidence="1">Leaf</tissue>
    </source>
</reference>